<evidence type="ECO:0000313" key="2">
    <source>
        <dbReference type="EMBL" id="EKD12703.1"/>
    </source>
</evidence>
<sequence length="250" mass="25997">MVRSGSVDVSQGRTSSPLACGEVISGKLGLARPRSWLMVKRRVAVVMGRSRPLFDVWMSGRLDVWIDGFGFIDCSIARLVETRGCIPRKRLGSKDEKERKKNAVRVNVKINVKLDIQLKAKRQHDRGPHGGSPTHGHPGGTCTSAQARGAQTAFPAKARAPPACRSGAGPSASDSPSAAGRKIPRLPFARVSQELIHDGRPVAKDGNGGAGSGGSGGGDSGGGRGPARTCLDVLASAKKEEETGPGPGPA</sequence>
<name>K1WVL7_MARBU</name>
<feature type="compositionally biased region" description="Gly residues" evidence="1">
    <location>
        <begin position="206"/>
        <end position="225"/>
    </location>
</feature>
<dbReference type="EMBL" id="JH921454">
    <property type="protein sequence ID" value="EKD12703.1"/>
    <property type="molecule type" value="Genomic_DNA"/>
</dbReference>
<evidence type="ECO:0000313" key="3">
    <source>
        <dbReference type="Proteomes" id="UP000006753"/>
    </source>
</evidence>
<feature type="compositionally biased region" description="Low complexity" evidence="1">
    <location>
        <begin position="166"/>
        <end position="180"/>
    </location>
</feature>
<dbReference type="Proteomes" id="UP000006753">
    <property type="component" value="Unassembled WGS sequence"/>
</dbReference>
<feature type="compositionally biased region" description="Low complexity" evidence="1">
    <location>
        <begin position="131"/>
        <end position="144"/>
    </location>
</feature>
<keyword evidence="3" id="KW-1185">Reference proteome</keyword>
<evidence type="ECO:0000256" key="1">
    <source>
        <dbReference type="SAM" id="MobiDB-lite"/>
    </source>
</evidence>
<dbReference type="AlphaFoldDB" id="K1WVL7"/>
<reference evidence="2 3" key="1">
    <citation type="journal article" date="2012" name="BMC Genomics">
        <title>Sequencing the genome of Marssonina brunnea reveals fungus-poplar co-evolution.</title>
        <authorList>
            <person name="Zhu S."/>
            <person name="Cao Y.-Z."/>
            <person name="Jiang C."/>
            <person name="Tan B.-Y."/>
            <person name="Wang Z."/>
            <person name="Feng S."/>
            <person name="Zhang L."/>
            <person name="Su X.-H."/>
            <person name="Brejova B."/>
            <person name="Vinar T."/>
            <person name="Xu M."/>
            <person name="Wang M.-X."/>
            <person name="Zhang S.-G."/>
            <person name="Huang M.-R."/>
            <person name="Wu R."/>
            <person name="Zhou Y."/>
        </authorList>
    </citation>
    <scope>NUCLEOTIDE SEQUENCE [LARGE SCALE GENOMIC DNA]</scope>
    <source>
        <strain evidence="2 3">MB_m1</strain>
    </source>
</reference>
<feature type="region of interest" description="Disordered" evidence="1">
    <location>
        <begin position="121"/>
        <end position="250"/>
    </location>
</feature>
<gene>
    <name evidence="2" type="ORF">MBM_08932</name>
</gene>
<accession>K1WVL7</accession>
<dbReference type="HOGENOM" id="CLU_1111599_0_0_1"/>
<organism evidence="2 3">
    <name type="scientific">Marssonina brunnea f. sp. multigermtubi (strain MB_m1)</name>
    <name type="common">Marssonina leaf spot fungus</name>
    <dbReference type="NCBI Taxonomy" id="1072389"/>
    <lineage>
        <taxon>Eukaryota</taxon>
        <taxon>Fungi</taxon>
        <taxon>Dikarya</taxon>
        <taxon>Ascomycota</taxon>
        <taxon>Pezizomycotina</taxon>
        <taxon>Leotiomycetes</taxon>
        <taxon>Helotiales</taxon>
        <taxon>Drepanopezizaceae</taxon>
        <taxon>Drepanopeziza</taxon>
    </lineage>
</organism>
<protein>
    <submittedName>
        <fullName evidence="2">Uncharacterized protein</fullName>
    </submittedName>
</protein>
<proteinExistence type="predicted"/>
<dbReference type="KEGG" id="mbe:MBM_08932"/>
<dbReference type="InParanoid" id="K1WVL7"/>